<dbReference type="Proteomes" id="UP001057402">
    <property type="component" value="Chromosome 1"/>
</dbReference>
<keyword evidence="2" id="KW-1185">Reference proteome</keyword>
<protein>
    <submittedName>
        <fullName evidence="1">Uncharacterized protein</fullName>
    </submittedName>
</protein>
<evidence type="ECO:0000313" key="2">
    <source>
        <dbReference type="Proteomes" id="UP001057402"/>
    </source>
</evidence>
<sequence>MADQFQSVSSSGTSNSSEEGSESTIRLNIKTLDSRIYHFQVDRNILVSAFKEKIASEMGVSVSQQRLIFKGKVLKDDHLLSEYHVENGDTLHLVQRQPAQAQPTSASGSNETSANNGADANTGVPRGRVGQISHSVVLGTINVGDQGDGALPDVSRVIGAVLNSIGLGGLTPAAASGIMQTPISLNIPGQASQGVEQDRANNSGEAQPGNPPSHGQALPNQPISSSPQVVQIPVAATAIPIPSLLTAIPDSLSTLLEFMTRMEQSLAQWSQLSPSTSTAHPVSSGTRGVPSVEALSSVLRQAERLLRDHSAATISHIAGRLEREGTSSEATVRGQLQAESSQIGMAMQHIGALFLELGRTMLTLRMGQSPADSFVNAGPAVYISPLGPNPIMVQPFPLQANSIIGGPFPPSPAAFGPVGVGNPPRNINIHIHAVGGRPGGLEGIQGQRAAAVSSNNPDTVRSTIVPSHPTVVAASSMGPRSVFPSSQPHLASPPLSSSIEANGHLTNFASNSIQGNQTTSAGAVFSVENPSASSGGPINDAEEQESKHTLATKRAESGQETQSEDKERNLETMKTPDAVRSTETSTSTLGSSPVVISESSLGNRERNIQETNVPLGLGRGGLDRKKRGTNMQRKLPVEDSDGATSTSVDQKEIRTSGRQILQSILSQRPSEATAPAPPTSASETLTSGAQGPGGRMNISDVMSQVFQNPALNGLLANVSEQTGSGSPNDLRNMLQQLSQNPAMVNTARQIAQQIDTRDIGSMFAGLGGQGGGFDLSRMVQQMMPIVSQALGGGSIQGQSLSAGNSEPRGPSTDSRSYREAENRDLDSQMDLDYVARNIENFSYPEDIFIAMAENALRSQGDRSTADNILDVVCTEEDLGREYAEVLRQDLHRRLQRETRQDR</sequence>
<proteinExistence type="predicted"/>
<dbReference type="EMBL" id="CM042880">
    <property type="protein sequence ID" value="KAI4388495.1"/>
    <property type="molecule type" value="Genomic_DNA"/>
</dbReference>
<accession>A0ACB9SBA8</accession>
<evidence type="ECO:0000313" key="1">
    <source>
        <dbReference type="EMBL" id="KAI4388495.1"/>
    </source>
</evidence>
<gene>
    <name evidence="1" type="ORF">MLD38_000817</name>
</gene>
<organism evidence="1 2">
    <name type="scientific">Melastoma candidum</name>
    <dbReference type="NCBI Taxonomy" id="119954"/>
    <lineage>
        <taxon>Eukaryota</taxon>
        <taxon>Viridiplantae</taxon>
        <taxon>Streptophyta</taxon>
        <taxon>Embryophyta</taxon>
        <taxon>Tracheophyta</taxon>
        <taxon>Spermatophyta</taxon>
        <taxon>Magnoliopsida</taxon>
        <taxon>eudicotyledons</taxon>
        <taxon>Gunneridae</taxon>
        <taxon>Pentapetalae</taxon>
        <taxon>rosids</taxon>
        <taxon>malvids</taxon>
        <taxon>Myrtales</taxon>
        <taxon>Melastomataceae</taxon>
        <taxon>Melastomatoideae</taxon>
        <taxon>Melastomateae</taxon>
        <taxon>Melastoma</taxon>
    </lineage>
</organism>
<comment type="caution">
    <text evidence="1">The sequence shown here is derived from an EMBL/GenBank/DDBJ whole genome shotgun (WGS) entry which is preliminary data.</text>
</comment>
<reference evidence="2" key="1">
    <citation type="journal article" date="2023" name="Front. Plant Sci.">
        <title>Chromosomal-level genome assembly of Melastoma candidum provides insights into trichome evolution.</title>
        <authorList>
            <person name="Zhong Y."/>
            <person name="Wu W."/>
            <person name="Sun C."/>
            <person name="Zou P."/>
            <person name="Liu Y."/>
            <person name="Dai S."/>
            <person name="Zhou R."/>
        </authorList>
    </citation>
    <scope>NUCLEOTIDE SEQUENCE [LARGE SCALE GENOMIC DNA]</scope>
</reference>
<name>A0ACB9SBA8_9MYRT</name>